<dbReference type="InterPro" id="IPR011760">
    <property type="entry name" value="PsdUridine_synth_TruD_insert"/>
</dbReference>
<proteinExistence type="inferred from homology"/>
<dbReference type="CDD" id="cd02576">
    <property type="entry name" value="PseudoU_synth_ScPUS7"/>
    <property type="match status" value="1"/>
</dbReference>
<comment type="similarity">
    <text evidence="1">Belongs to the pseudouridine synthase TruD family.</text>
</comment>
<evidence type="ECO:0000256" key="1">
    <source>
        <dbReference type="ARBA" id="ARBA00007953"/>
    </source>
</evidence>
<dbReference type="InterPro" id="IPR020103">
    <property type="entry name" value="PsdUridine_synth_cat_dom_sf"/>
</dbReference>
<evidence type="ECO:0000256" key="3">
    <source>
        <dbReference type="ARBA" id="ARBA00023235"/>
    </source>
</evidence>
<dbReference type="Gene3D" id="3.30.2350.20">
    <property type="entry name" value="TruD, catalytic domain"/>
    <property type="match status" value="2"/>
</dbReference>
<dbReference type="Proteomes" id="UP001642484">
    <property type="component" value="Unassembled WGS sequence"/>
</dbReference>
<feature type="domain" description="TRUD" evidence="4">
    <location>
        <begin position="198"/>
        <end position="434"/>
    </location>
</feature>
<evidence type="ECO:0000259" key="4">
    <source>
        <dbReference type="PROSITE" id="PS50984"/>
    </source>
</evidence>
<dbReference type="SUPFAM" id="SSF55120">
    <property type="entry name" value="Pseudouridine synthase"/>
    <property type="match status" value="1"/>
</dbReference>
<dbReference type="PROSITE" id="PS50984">
    <property type="entry name" value="TRUD"/>
    <property type="match status" value="1"/>
</dbReference>
<dbReference type="InterPro" id="IPR042214">
    <property type="entry name" value="TruD_catalytic"/>
</dbReference>
<keyword evidence="3" id="KW-0413">Isomerase</keyword>
<name>A0ABP0PZV5_9DINO</name>
<reference evidence="5 6" key="1">
    <citation type="submission" date="2024-02" db="EMBL/GenBank/DDBJ databases">
        <authorList>
            <person name="Chen Y."/>
            <person name="Shah S."/>
            <person name="Dougan E. K."/>
            <person name="Thang M."/>
            <person name="Chan C."/>
        </authorList>
    </citation>
    <scope>NUCLEOTIDE SEQUENCE [LARGE SCALE GENOMIC DNA]</scope>
</reference>
<evidence type="ECO:0000313" key="5">
    <source>
        <dbReference type="EMBL" id="CAK9081202.1"/>
    </source>
</evidence>
<dbReference type="Pfam" id="PF01142">
    <property type="entry name" value="TruD"/>
    <property type="match status" value="1"/>
</dbReference>
<comment type="caution">
    <text evidence="5">The sequence shown here is derived from an EMBL/GenBank/DDBJ whole genome shotgun (WGS) entry which is preliminary data.</text>
</comment>
<dbReference type="PROSITE" id="PS01268">
    <property type="entry name" value="UPF0024"/>
    <property type="match status" value="1"/>
</dbReference>
<dbReference type="PANTHER" id="PTHR13326:SF21">
    <property type="entry name" value="PSEUDOURIDYLATE SYNTHASE PUS7L"/>
    <property type="match status" value="1"/>
</dbReference>
<dbReference type="PANTHER" id="PTHR13326">
    <property type="entry name" value="TRNA PSEUDOURIDINE SYNTHASE D"/>
    <property type="match status" value="1"/>
</dbReference>
<dbReference type="InterPro" id="IPR001656">
    <property type="entry name" value="PsdUridine_synth_TruD"/>
</dbReference>
<organism evidence="5 6">
    <name type="scientific">Durusdinium trenchii</name>
    <dbReference type="NCBI Taxonomy" id="1381693"/>
    <lineage>
        <taxon>Eukaryota</taxon>
        <taxon>Sar</taxon>
        <taxon>Alveolata</taxon>
        <taxon>Dinophyceae</taxon>
        <taxon>Suessiales</taxon>
        <taxon>Symbiodiniaceae</taxon>
        <taxon>Durusdinium</taxon>
    </lineage>
</organism>
<dbReference type="EMBL" id="CAXAMN010023818">
    <property type="protein sequence ID" value="CAK9081202.1"/>
    <property type="molecule type" value="Genomic_DNA"/>
</dbReference>
<accession>A0ABP0PZV5</accession>
<gene>
    <name evidence="5" type="ORF">CCMP2556_LOCUS39749</name>
</gene>
<protein>
    <recommendedName>
        <fullName evidence="4">TRUD domain-containing protein</fullName>
    </recommendedName>
</protein>
<evidence type="ECO:0000256" key="2">
    <source>
        <dbReference type="ARBA" id="ARBA00022694"/>
    </source>
</evidence>
<sequence length="456" mass="51970">MLCMRRFRRPRRLLRAYSPQCSLSFKDAGIRAYVDGQLCGFSASLKQSLFDFQVHEIDPDGHELHLLDDEGRPEAPNEGIWYLHFRLYKEGMDTLEALSRVGKALGRPPRHFRFAGHKDRCAVTVQQVSCSSLRPQELRHAMQQEEWDSRLQLSHLQIKRRPLHLGDLSGNRFQVVLRHVDQEASLVEAHLHKLEEHGFLNYFGTQRFGTQVIRGYHVGSALLSHDFPRAVRLILGDVRALPERSEAPECPELRWDEAAQEAQQRVLVAWHRGPHEVAEAAKEALDLMPRRYHLERGLLLSLAKKLTPEETLQNLPRQLLMLYVKSAQSLLFNEVLSQCSAHRPAVGDWAVPRGAMRGGHGAPTQLTEECVARVDGSWEVVLPLPGSTIHYPPGLRGLYEAASEKLLGIPLEAFHSRLPLHLPLRGAYRPKVARLQDLTWQLLDASEATWSRTRRL</sequence>
<dbReference type="InterPro" id="IPR020119">
    <property type="entry name" value="PsdUridine_synth_TruD_CS"/>
</dbReference>
<keyword evidence="6" id="KW-1185">Reference proteome</keyword>
<dbReference type="PIRSF" id="PIRSF037016">
    <property type="entry name" value="Pseudouridin_synth_euk_prd"/>
    <property type="match status" value="1"/>
</dbReference>
<keyword evidence="2" id="KW-0819">tRNA processing</keyword>
<evidence type="ECO:0000313" key="6">
    <source>
        <dbReference type="Proteomes" id="UP001642484"/>
    </source>
</evidence>